<accession>A0A1J1HMU6</accession>
<gene>
    <name evidence="1" type="ORF">CLUMA_CG003138</name>
</gene>
<sequence length="66" mass="7855">MCAKRYQNIAKQQRRLLPENNAIKTKHQNGYLFCQQKMMVVMSEIHLVMLSQVDNIHHIRISTAFR</sequence>
<evidence type="ECO:0000313" key="1">
    <source>
        <dbReference type="EMBL" id="CRK89384.1"/>
    </source>
</evidence>
<dbReference type="Proteomes" id="UP000183832">
    <property type="component" value="Unassembled WGS sequence"/>
</dbReference>
<keyword evidence="2" id="KW-1185">Reference proteome</keyword>
<name>A0A1J1HMU6_9DIPT</name>
<dbReference type="EMBL" id="CVRI01000012">
    <property type="protein sequence ID" value="CRK89384.1"/>
    <property type="molecule type" value="Genomic_DNA"/>
</dbReference>
<protein>
    <submittedName>
        <fullName evidence="1">CLUMA_CG003138, isoform A</fullName>
    </submittedName>
</protein>
<dbReference type="AlphaFoldDB" id="A0A1J1HMU6"/>
<evidence type="ECO:0000313" key="2">
    <source>
        <dbReference type="Proteomes" id="UP000183832"/>
    </source>
</evidence>
<organism evidence="1 2">
    <name type="scientific">Clunio marinus</name>
    <dbReference type="NCBI Taxonomy" id="568069"/>
    <lineage>
        <taxon>Eukaryota</taxon>
        <taxon>Metazoa</taxon>
        <taxon>Ecdysozoa</taxon>
        <taxon>Arthropoda</taxon>
        <taxon>Hexapoda</taxon>
        <taxon>Insecta</taxon>
        <taxon>Pterygota</taxon>
        <taxon>Neoptera</taxon>
        <taxon>Endopterygota</taxon>
        <taxon>Diptera</taxon>
        <taxon>Nematocera</taxon>
        <taxon>Chironomoidea</taxon>
        <taxon>Chironomidae</taxon>
        <taxon>Clunio</taxon>
    </lineage>
</organism>
<proteinExistence type="predicted"/>
<reference evidence="1 2" key="1">
    <citation type="submission" date="2015-04" db="EMBL/GenBank/DDBJ databases">
        <authorList>
            <person name="Syromyatnikov M.Y."/>
            <person name="Popov V.N."/>
        </authorList>
    </citation>
    <scope>NUCLEOTIDE SEQUENCE [LARGE SCALE GENOMIC DNA]</scope>
</reference>